<proteinExistence type="predicted"/>
<organism evidence="8">
    <name type="scientific">Grammatophora oceanica</name>
    <dbReference type="NCBI Taxonomy" id="210454"/>
    <lineage>
        <taxon>Eukaryota</taxon>
        <taxon>Sar</taxon>
        <taxon>Stramenopiles</taxon>
        <taxon>Ochrophyta</taxon>
        <taxon>Bacillariophyta</taxon>
        <taxon>Fragilariophyceae</taxon>
        <taxon>Fragilariophycidae</taxon>
        <taxon>Rhabdonematales</taxon>
        <taxon>Grammatophoraceae</taxon>
        <taxon>Grammatophora</taxon>
    </lineage>
</organism>
<dbReference type="SUPFAM" id="SSF69593">
    <property type="entry name" value="Glycerol-3-phosphate (1)-acyltransferase"/>
    <property type="match status" value="1"/>
</dbReference>
<evidence type="ECO:0000256" key="5">
    <source>
        <dbReference type="ARBA" id="ARBA00023315"/>
    </source>
</evidence>
<protein>
    <recommendedName>
        <fullName evidence="7">Phospholipid/glycerol acyltransferase domain-containing protein</fullName>
    </recommendedName>
</protein>
<dbReference type="Pfam" id="PF01553">
    <property type="entry name" value="Acyltransferase"/>
    <property type="match status" value="1"/>
</dbReference>
<evidence type="ECO:0000256" key="6">
    <source>
        <dbReference type="SAM" id="MobiDB-lite"/>
    </source>
</evidence>
<keyword evidence="3" id="KW-0808">Transferase</keyword>
<comment type="pathway">
    <text evidence="1">Lipid metabolism.</text>
</comment>
<dbReference type="GO" id="GO:0003841">
    <property type="term" value="F:1-acylglycerol-3-phosphate O-acyltransferase activity"/>
    <property type="evidence" value="ECO:0007669"/>
    <property type="project" value="TreeGrafter"/>
</dbReference>
<accession>A0A6U5MMN4</accession>
<evidence type="ECO:0000256" key="1">
    <source>
        <dbReference type="ARBA" id="ARBA00005189"/>
    </source>
</evidence>
<feature type="domain" description="Phospholipid/glycerol acyltransferase" evidence="7">
    <location>
        <begin position="177"/>
        <end position="291"/>
    </location>
</feature>
<dbReference type="EMBL" id="HBGK01032234">
    <property type="protein sequence ID" value="CAD9290890.1"/>
    <property type="molecule type" value="Transcribed_RNA"/>
</dbReference>
<dbReference type="EMBL" id="HBGK01032235">
    <property type="protein sequence ID" value="CAD9290893.1"/>
    <property type="molecule type" value="Transcribed_RNA"/>
</dbReference>
<dbReference type="AlphaFoldDB" id="A0A6U5MMN4"/>
<keyword evidence="5" id="KW-0012">Acyltransferase</keyword>
<dbReference type="CDD" id="cd07989">
    <property type="entry name" value="LPLAT_AGPAT-like"/>
    <property type="match status" value="1"/>
</dbReference>
<gene>
    <name evidence="8" type="ORF">GOCE00092_LOCUS16849</name>
    <name evidence="9" type="ORF">GOCE00092_LOCUS16850</name>
</gene>
<reference evidence="8" key="1">
    <citation type="submission" date="2021-01" db="EMBL/GenBank/DDBJ databases">
        <authorList>
            <person name="Corre E."/>
            <person name="Pelletier E."/>
            <person name="Niang G."/>
            <person name="Scheremetjew M."/>
            <person name="Finn R."/>
            <person name="Kale V."/>
            <person name="Holt S."/>
            <person name="Cochrane G."/>
            <person name="Meng A."/>
            <person name="Brown T."/>
            <person name="Cohen L."/>
        </authorList>
    </citation>
    <scope>NUCLEOTIDE SEQUENCE</scope>
    <source>
        <strain evidence="8">CCMP 410</strain>
    </source>
</reference>
<sequence length="364" mass="40035">MACCRAYLLIHKASTSRDSKQLTPMKQMRISPIAAFATALLVWQADAFVTQSPSEQRFQRHQLSVASLSEMGEQDKSYVLSQEEVNPLITLGNAPKEKIINGFGLRALAVSLVTGPIWMLAMFLVEQASKVNPEWDPNHAIFDGTGKVWAKVWLGLTDSTPTISGEVQALKEGQGPCLYVANHASWLDIPVLCTVLDPVFKFIAKNELEKVPCIGQQLAGGDHILIDRDDRRSQFRCFKKGVSWLKNGVPLMAFPEGMRSPDGKLMNFKGGVFSMATKTQVPIVPISVGHTHAVMPGNALFPVQAGRGKLHIHVHKPITTTGKSEEELGEEVRAALLSEMPFDQHPEETTMSAKQVEEKELATV</sequence>
<feature type="compositionally biased region" description="Basic and acidic residues" evidence="6">
    <location>
        <begin position="355"/>
        <end position="364"/>
    </location>
</feature>
<evidence type="ECO:0000313" key="9">
    <source>
        <dbReference type="EMBL" id="CAD9290893.1"/>
    </source>
</evidence>
<evidence type="ECO:0000259" key="7">
    <source>
        <dbReference type="SMART" id="SM00563"/>
    </source>
</evidence>
<evidence type="ECO:0000256" key="3">
    <source>
        <dbReference type="ARBA" id="ARBA00022679"/>
    </source>
</evidence>
<feature type="region of interest" description="Disordered" evidence="6">
    <location>
        <begin position="341"/>
        <end position="364"/>
    </location>
</feature>
<evidence type="ECO:0000313" key="8">
    <source>
        <dbReference type="EMBL" id="CAD9290890.1"/>
    </source>
</evidence>
<keyword evidence="2" id="KW-0444">Lipid biosynthesis</keyword>
<dbReference type="PANTHER" id="PTHR10434:SF64">
    <property type="entry name" value="1-ACYL-SN-GLYCEROL-3-PHOSPHATE ACYLTRANSFERASE-RELATED"/>
    <property type="match status" value="1"/>
</dbReference>
<dbReference type="InterPro" id="IPR002123">
    <property type="entry name" value="Plipid/glycerol_acylTrfase"/>
</dbReference>
<name>A0A6U5MMN4_9STRA</name>
<dbReference type="GO" id="GO:0006654">
    <property type="term" value="P:phosphatidic acid biosynthetic process"/>
    <property type="evidence" value="ECO:0007669"/>
    <property type="project" value="TreeGrafter"/>
</dbReference>
<evidence type="ECO:0000256" key="4">
    <source>
        <dbReference type="ARBA" id="ARBA00023098"/>
    </source>
</evidence>
<dbReference type="SMART" id="SM00563">
    <property type="entry name" value="PlsC"/>
    <property type="match status" value="1"/>
</dbReference>
<keyword evidence="4" id="KW-0443">Lipid metabolism</keyword>
<evidence type="ECO:0000256" key="2">
    <source>
        <dbReference type="ARBA" id="ARBA00022516"/>
    </source>
</evidence>
<dbReference type="PANTHER" id="PTHR10434">
    <property type="entry name" value="1-ACYL-SN-GLYCEROL-3-PHOSPHATE ACYLTRANSFERASE"/>
    <property type="match status" value="1"/>
</dbReference>